<dbReference type="EMBL" id="PQXF01000001">
    <property type="protein sequence ID" value="PXF62148.1"/>
    <property type="molecule type" value="Genomic_DNA"/>
</dbReference>
<name>A0AC61L6Z1_9EURY</name>
<reference evidence="1" key="1">
    <citation type="submission" date="2018-01" db="EMBL/GenBank/DDBJ databases">
        <authorList>
            <person name="Krukenberg V."/>
        </authorList>
    </citation>
    <scope>NUCLEOTIDE SEQUENCE</scope>
    <source>
        <strain evidence="1">E20ANME2</strain>
    </source>
</reference>
<organism evidence="1 2">
    <name type="scientific">Candidatus Methanogaster sp</name>
    <dbReference type="NCBI Taxonomy" id="3386292"/>
    <lineage>
        <taxon>Archaea</taxon>
        <taxon>Methanobacteriati</taxon>
        <taxon>Methanobacteriota</taxon>
        <taxon>Stenosarchaea group</taxon>
        <taxon>Methanomicrobia</taxon>
        <taxon>Methanosarcinales</taxon>
        <taxon>ANME-2 cluster</taxon>
        <taxon>Candidatus Methanogasteraceae</taxon>
        <taxon>Candidatus Methanogaster</taxon>
    </lineage>
</organism>
<protein>
    <submittedName>
        <fullName evidence="1">Uncharacterized protein</fullName>
    </submittedName>
</protein>
<evidence type="ECO:0000313" key="2">
    <source>
        <dbReference type="Proteomes" id="UP000248329"/>
    </source>
</evidence>
<comment type="caution">
    <text evidence="1">The sequence shown here is derived from an EMBL/GenBank/DDBJ whole genome shotgun (WGS) entry which is preliminary data.</text>
</comment>
<accession>A0AC61L6Z1</accession>
<gene>
    <name evidence="1" type="ORF">C4B59_00620</name>
</gene>
<dbReference type="Proteomes" id="UP000248329">
    <property type="component" value="Unassembled WGS sequence"/>
</dbReference>
<proteinExistence type="predicted"/>
<evidence type="ECO:0000313" key="1">
    <source>
        <dbReference type="EMBL" id="PXF62148.1"/>
    </source>
</evidence>
<sequence>MKRIAIILGTRPELIKMSPVIRECEKQGLDYFILHTGQHYSYSMDRVFFEQLGLPEAMYNLDVGSGKHGGQTARMLAGIEKILIEEAPEVVREEWDTNTVLIRARGWNHPFGDGRVGARIVEIPKGGMT</sequence>